<organism evidence="8 9">
    <name type="scientific">Triparma columacea</name>
    <dbReference type="NCBI Taxonomy" id="722753"/>
    <lineage>
        <taxon>Eukaryota</taxon>
        <taxon>Sar</taxon>
        <taxon>Stramenopiles</taxon>
        <taxon>Ochrophyta</taxon>
        <taxon>Bolidophyceae</taxon>
        <taxon>Parmales</taxon>
        <taxon>Triparmaceae</taxon>
        <taxon>Triparma</taxon>
    </lineage>
</organism>
<evidence type="ECO:0000256" key="2">
    <source>
        <dbReference type="ARBA" id="ARBA00006817"/>
    </source>
</evidence>
<evidence type="ECO:0000256" key="6">
    <source>
        <dbReference type="SAM" id="MobiDB-lite"/>
    </source>
</evidence>
<dbReference type="Proteomes" id="UP001165065">
    <property type="component" value="Unassembled WGS sequence"/>
</dbReference>
<dbReference type="InterPro" id="IPR050754">
    <property type="entry name" value="FKBP4/5/8-like"/>
</dbReference>
<dbReference type="SUPFAM" id="SSF103111">
    <property type="entry name" value="Activator of Hsp90 ATPase, Aha1"/>
    <property type="match status" value="1"/>
</dbReference>
<dbReference type="GO" id="GO:0003755">
    <property type="term" value="F:peptidyl-prolyl cis-trans isomerase activity"/>
    <property type="evidence" value="ECO:0007669"/>
    <property type="project" value="UniProtKB-EC"/>
</dbReference>
<dbReference type="GO" id="GO:0051087">
    <property type="term" value="F:protein-folding chaperone binding"/>
    <property type="evidence" value="ECO:0007669"/>
    <property type="project" value="InterPro"/>
</dbReference>
<dbReference type="PANTHER" id="PTHR46512">
    <property type="entry name" value="PEPTIDYLPROLYL ISOMERASE"/>
    <property type="match status" value="1"/>
</dbReference>
<accession>A0A9W7GFS7</accession>
<proteinExistence type="inferred from homology"/>
<dbReference type="InterPro" id="IPR019734">
    <property type="entry name" value="TPR_rpt"/>
</dbReference>
<keyword evidence="9" id="KW-1185">Reference proteome</keyword>
<dbReference type="InterPro" id="IPR015310">
    <property type="entry name" value="AHSA1-like_N"/>
</dbReference>
<dbReference type="PANTHER" id="PTHR46512:SF9">
    <property type="entry name" value="PEPTIDYLPROLYL ISOMERASE"/>
    <property type="match status" value="1"/>
</dbReference>
<dbReference type="InterPro" id="IPR036338">
    <property type="entry name" value="Aha1"/>
</dbReference>
<keyword evidence="5" id="KW-0413">Isomerase</keyword>
<dbReference type="Gene3D" id="1.25.40.10">
    <property type="entry name" value="Tetratricopeptide repeat domain"/>
    <property type="match status" value="1"/>
</dbReference>
<sequence length="525" mass="58688">MSNLTDTTSKMALEPEVDDPDVPPSLLDGNSSDSDDESDESDDAPDTKKSSVDAERLLAKALLLKEEGNEKFKNGKLDLAIRTYRKGTRTLKGLNEANSGDDQVKGLLVSLQNNMAMVFAKQAKWKQCADVSKSALSVDPVNIKAIFRRSVALRNLGDLDAAKALLKEGLKVDPSSKDLRKELIVVKTESDKAKKRAKMAFGGAFNKGTGGLYEDKEEEKLRKEIKKKEDEKREKEKKEKEEKERKRKWEDECVSRMSKSEPPISYEDWCEEKKKEEEEKKKKKKEEEDRKRKERRDSKKKAATASSRSDSSDDEDLGLKKEQVRGYKINSEGRKTSFFNNELTKEQKELIGDITPKPIAATNCPPPAPLASDSTPTKSASVWNSAGTWEEKDTSEWCQGRLKDILKGTVADEDCSSLVVKVSELKDVNGDASVVVSRGKKRYIFDLSCNLKFEVWDSDDDTVLGKGSLSLPDISSTAASDGDWELLLSWKKGGGNEGVKRLGKQFLDNIKLSLAKFVQVFNSEF</sequence>
<name>A0A9W7GFS7_9STRA</name>
<feature type="compositionally biased region" description="Basic and acidic residues" evidence="6">
    <location>
        <begin position="317"/>
        <end position="331"/>
    </location>
</feature>
<evidence type="ECO:0000313" key="8">
    <source>
        <dbReference type="EMBL" id="GMI43090.1"/>
    </source>
</evidence>
<comment type="caution">
    <text evidence="8">The sequence shown here is derived from an EMBL/GenBank/DDBJ whole genome shotgun (WGS) entry which is preliminary data.</text>
</comment>
<dbReference type="SUPFAM" id="SSF48452">
    <property type="entry name" value="TPR-like"/>
    <property type="match status" value="1"/>
</dbReference>
<feature type="domain" description="Activator of Hsp90 ATPase AHSA1-like N-terminal" evidence="7">
    <location>
        <begin position="391"/>
        <end position="523"/>
    </location>
</feature>
<feature type="compositionally biased region" description="Acidic residues" evidence="6">
    <location>
        <begin position="33"/>
        <end position="44"/>
    </location>
</feature>
<evidence type="ECO:0000256" key="5">
    <source>
        <dbReference type="ARBA" id="ARBA00023235"/>
    </source>
</evidence>
<feature type="region of interest" description="Disordered" evidence="6">
    <location>
        <begin position="1"/>
        <end position="52"/>
    </location>
</feature>
<dbReference type="SMART" id="SM00028">
    <property type="entry name" value="TPR"/>
    <property type="match status" value="3"/>
</dbReference>
<comment type="catalytic activity">
    <reaction evidence="1">
        <text>[protein]-peptidylproline (omega=180) = [protein]-peptidylproline (omega=0)</text>
        <dbReference type="Rhea" id="RHEA:16237"/>
        <dbReference type="Rhea" id="RHEA-COMP:10747"/>
        <dbReference type="Rhea" id="RHEA-COMP:10748"/>
        <dbReference type="ChEBI" id="CHEBI:83833"/>
        <dbReference type="ChEBI" id="CHEBI:83834"/>
        <dbReference type="EC" id="5.2.1.8"/>
    </reaction>
</comment>
<evidence type="ECO:0000313" key="9">
    <source>
        <dbReference type="Proteomes" id="UP001165065"/>
    </source>
</evidence>
<evidence type="ECO:0000256" key="4">
    <source>
        <dbReference type="ARBA" id="ARBA00023110"/>
    </source>
</evidence>
<feature type="compositionally biased region" description="Basic and acidic residues" evidence="6">
    <location>
        <begin position="271"/>
        <end position="297"/>
    </location>
</feature>
<dbReference type="Gene3D" id="3.15.10.20">
    <property type="entry name" value="Activator of Hsp90 ATPase Aha1, N-terminal domain"/>
    <property type="match status" value="1"/>
</dbReference>
<protein>
    <recommendedName>
        <fullName evidence="3">peptidylprolyl isomerase</fullName>
        <ecNumber evidence="3">5.2.1.8</ecNumber>
    </recommendedName>
</protein>
<dbReference type="AlphaFoldDB" id="A0A9W7GFS7"/>
<dbReference type="InterPro" id="IPR011990">
    <property type="entry name" value="TPR-like_helical_dom_sf"/>
</dbReference>
<dbReference type="EMBL" id="BRYA01001449">
    <property type="protein sequence ID" value="GMI43090.1"/>
    <property type="molecule type" value="Genomic_DNA"/>
</dbReference>
<evidence type="ECO:0000256" key="1">
    <source>
        <dbReference type="ARBA" id="ARBA00000971"/>
    </source>
</evidence>
<gene>
    <name evidence="8" type="ORF">TrCOL_g8106</name>
</gene>
<evidence type="ECO:0000259" key="7">
    <source>
        <dbReference type="SMART" id="SM01000"/>
    </source>
</evidence>
<dbReference type="Pfam" id="PF09229">
    <property type="entry name" value="Aha1_N"/>
    <property type="match status" value="1"/>
</dbReference>
<dbReference type="SMART" id="SM01000">
    <property type="entry name" value="Aha1_N"/>
    <property type="match status" value="1"/>
</dbReference>
<reference evidence="9" key="1">
    <citation type="journal article" date="2023" name="Commun. Biol.">
        <title>Genome analysis of Parmales, the sister group of diatoms, reveals the evolutionary specialization of diatoms from phago-mixotrophs to photoautotrophs.</title>
        <authorList>
            <person name="Ban H."/>
            <person name="Sato S."/>
            <person name="Yoshikawa S."/>
            <person name="Yamada K."/>
            <person name="Nakamura Y."/>
            <person name="Ichinomiya M."/>
            <person name="Sato N."/>
            <person name="Blanc-Mathieu R."/>
            <person name="Endo H."/>
            <person name="Kuwata A."/>
            <person name="Ogata H."/>
        </authorList>
    </citation>
    <scope>NUCLEOTIDE SEQUENCE [LARGE SCALE GENOMIC DNA]</scope>
</reference>
<keyword evidence="4" id="KW-0697">Rotamase</keyword>
<feature type="region of interest" description="Disordered" evidence="6">
    <location>
        <begin position="228"/>
        <end position="331"/>
    </location>
</feature>
<dbReference type="OrthoDB" id="567237at2759"/>
<evidence type="ECO:0000256" key="3">
    <source>
        <dbReference type="ARBA" id="ARBA00013194"/>
    </source>
</evidence>
<dbReference type="GO" id="GO:0001671">
    <property type="term" value="F:ATPase activator activity"/>
    <property type="evidence" value="ECO:0007669"/>
    <property type="project" value="InterPro"/>
</dbReference>
<feature type="compositionally biased region" description="Polar residues" evidence="6">
    <location>
        <begin position="1"/>
        <end position="10"/>
    </location>
</feature>
<comment type="similarity">
    <text evidence="2">Belongs to the AHA1 family.</text>
</comment>
<feature type="compositionally biased region" description="Basic and acidic residues" evidence="6">
    <location>
        <begin position="228"/>
        <end position="254"/>
    </location>
</feature>
<dbReference type="EC" id="5.2.1.8" evidence="3"/>